<comment type="subcellular location">
    <subcellularLocation>
        <location evidence="1">Cell envelope</location>
    </subcellularLocation>
</comment>
<evidence type="ECO:0000256" key="1">
    <source>
        <dbReference type="ARBA" id="ARBA00004196"/>
    </source>
</evidence>
<evidence type="ECO:0000259" key="5">
    <source>
        <dbReference type="PROSITE" id="PS50983"/>
    </source>
</evidence>
<dbReference type="AlphaFoldDB" id="A0A4D6GQA3"/>
<dbReference type="PANTHER" id="PTHR30532">
    <property type="entry name" value="IRON III DICITRATE-BINDING PERIPLASMIC PROTEIN"/>
    <property type="match status" value="1"/>
</dbReference>
<accession>A0A4D6GQA3</accession>
<evidence type="ECO:0000256" key="4">
    <source>
        <dbReference type="SAM" id="MobiDB-lite"/>
    </source>
</evidence>
<dbReference type="EMBL" id="CP038631">
    <property type="protein sequence ID" value="QCC43859.1"/>
    <property type="molecule type" value="Genomic_DNA"/>
</dbReference>
<feature type="domain" description="Fe/B12 periplasmic-binding" evidence="5">
    <location>
        <begin position="71"/>
        <end position="366"/>
    </location>
</feature>
<gene>
    <name evidence="7" type="ORF">APQ99_00880</name>
    <name evidence="6" type="ORF">HBSAL_00560</name>
</gene>
<dbReference type="InterPro" id="IPR002491">
    <property type="entry name" value="ABC_transptr_periplasmic_BD"/>
</dbReference>
<evidence type="ECO:0000313" key="7">
    <source>
        <dbReference type="EMBL" id="TYO82353.1"/>
    </source>
</evidence>
<sequence length="378" mass="40818">MQRRAFLKAGSAATLAGLLAGCSSPDSDAESTSTAADSATATADETTAGSGSYSVSMEPVGDVEFDAVPDTVAVYESGYADMVVALGHGDALTAVGNSDRFHTDAYDALDGVSVDTSALVDLVDAGVTRETLLDLDPDVYLMDPNWLTSTFELDRGDIDFLTQRSAPFLGNTIFRRTDAWHDYDYYSLYEAFETVAELFDETDRFDAFQSFHDSALDRLETALPSEGPRGALVWGGSNEPTSFSPYLLSGAGTNKKPFHDLNVRDAIADSGIDALSQSQRSEIDAETLLNVDPDVLFVRGHEDKTAAEFQDTVVSFLQNHDTAGRITAVENGDVYRGGPIYLGPIQHLFLTERLATALYDQVTTTLFDRTELASIITD</sequence>
<dbReference type="RefSeq" id="WP_136360963.1">
    <property type="nucleotide sequence ID" value="NZ_VRYN01000001.1"/>
</dbReference>
<dbReference type="Gene3D" id="3.40.50.1980">
    <property type="entry name" value="Nitrogenase molybdenum iron protein domain"/>
    <property type="match status" value="2"/>
</dbReference>
<dbReference type="Proteomes" id="UP000296216">
    <property type="component" value="Chromosome"/>
</dbReference>
<evidence type="ECO:0000256" key="3">
    <source>
        <dbReference type="ARBA" id="ARBA00022729"/>
    </source>
</evidence>
<evidence type="ECO:0000256" key="2">
    <source>
        <dbReference type="ARBA" id="ARBA00022448"/>
    </source>
</evidence>
<proteinExistence type="predicted"/>
<dbReference type="PROSITE" id="PS50983">
    <property type="entry name" value="FE_B12_PBP"/>
    <property type="match status" value="1"/>
</dbReference>
<evidence type="ECO:0000313" key="8">
    <source>
        <dbReference type="Proteomes" id="UP000296216"/>
    </source>
</evidence>
<dbReference type="Proteomes" id="UP000323075">
    <property type="component" value="Unassembled WGS sequence"/>
</dbReference>
<dbReference type="PROSITE" id="PS51318">
    <property type="entry name" value="TAT"/>
    <property type="match status" value="1"/>
</dbReference>
<keyword evidence="2" id="KW-0813">Transport</keyword>
<dbReference type="InterPro" id="IPR051313">
    <property type="entry name" value="Bact_iron-sidero_bind"/>
</dbReference>
<dbReference type="PROSITE" id="PS51257">
    <property type="entry name" value="PROKAR_LIPOPROTEIN"/>
    <property type="match status" value="1"/>
</dbReference>
<dbReference type="GeneID" id="62885665"/>
<name>A0A4D6GQA3_HALS9</name>
<keyword evidence="3" id="KW-0732">Signal</keyword>
<dbReference type="EMBL" id="VRYN01000001">
    <property type="protein sequence ID" value="TYO82353.1"/>
    <property type="molecule type" value="Genomic_DNA"/>
</dbReference>
<protein>
    <submittedName>
        <fullName evidence="6">ABC-type transport system periplasmic substrate-binding protein</fullName>
    </submittedName>
    <submittedName>
        <fullName evidence="7">Ferrichrome-binding protein</fullName>
    </submittedName>
</protein>
<evidence type="ECO:0000313" key="9">
    <source>
        <dbReference type="Proteomes" id="UP000323075"/>
    </source>
</evidence>
<dbReference type="InterPro" id="IPR006311">
    <property type="entry name" value="TAT_signal"/>
</dbReference>
<reference evidence="6 8" key="1">
    <citation type="journal article" date="2019" name="Microbiol. Resour. Announc.">
        <title>The Genome Sequence of the Halobacterium salinarum Type Strain Is Closely Related to That of Laboratory Strains NRC-1 and R1.</title>
        <authorList>
            <person name="Pfeiffer F."/>
            <person name="Marchfelder A."/>
            <person name="Habermann B."/>
            <person name="Dyall-Smith M.L."/>
        </authorList>
    </citation>
    <scope>NUCLEOTIDE SEQUENCE [LARGE SCALE GENOMIC DNA]</scope>
    <source>
        <strain evidence="6">91-R6</strain>
        <strain evidence="8">ATCC 33171 / DSM 3754 / JCM 8978 / NBRC 102687 / NCIMB 764 / 91-R6</strain>
    </source>
</reference>
<feature type="compositionally biased region" description="Low complexity" evidence="4">
    <location>
        <begin position="26"/>
        <end position="52"/>
    </location>
</feature>
<reference evidence="6" key="3">
    <citation type="journal article" name="MicrobiologyOpen">
        <title>Whole-genome comparison between the type strain of Halobacterium salinarum (DSM 3754(T)) and the laboratory strains R1 and NRC-1.</title>
        <authorList>
            <person name="Pfeiffer F."/>
            <person name="Losensky G."/>
            <person name="Marchfelder A."/>
            <person name="Habermann B."/>
            <person name="Dyall-Smith M."/>
        </authorList>
    </citation>
    <scope>NUCLEOTIDE SEQUENCE</scope>
    <source>
        <strain evidence="6">91-R6</strain>
    </source>
</reference>
<dbReference type="PANTHER" id="PTHR30532:SF1">
    <property type="entry name" value="IRON(3+)-HYDROXAMATE-BINDING PROTEIN FHUD"/>
    <property type="match status" value="1"/>
</dbReference>
<dbReference type="SUPFAM" id="SSF53807">
    <property type="entry name" value="Helical backbone' metal receptor"/>
    <property type="match status" value="1"/>
</dbReference>
<feature type="region of interest" description="Disordered" evidence="4">
    <location>
        <begin position="26"/>
        <end position="54"/>
    </location>
</feature>
<dbReference type="Pfam" id="PF01497">
    <property type="entry name" value="Peripla_BP_2"/>
    <property type="match status" value="1"/>
</dbReference>
<organism evidence="6 8">
    <name type="scientific">Halobacterium salinarum (strain ATCC 33171 / DSM 3754 / JCM 8978 / NBRC 102687 / NCIMB 764 / 91-R6)</name>
    <dbReference type="NCBI Taxonomy" id="2597657"/>
    <lineage>
        <taxon>Archaea</taxon>
        <taxon>Methanobacteriati</taxon>
        <taxon>Methanobacteriota</taxon>
        <taxon>Stenosarchaea group</taxon>
        <taxon>Halobacteria</taxon>
        <taxon>Halobacteriales</taxon>
        <taxon>Halobacteriaceae</taxon>
        <taxon>Halobacterium</taxon>
    </lineage>
</organism>
<evidence type="ECO:0000313" key="6">
    <source>
        <dbReference type="EMBL" id="QCC43859.1"/>
    </source>
</evidence>
<reference evidence="7 9" key="2">
    <citation type="submission" date="2019-07" db="EMBL/GenBank/DDBJ databases">
        <title>Genomic Encyclopedia of Archaeal and Bacterial Type Strains, Phase II (KMG-II): from individual species to whole genera.</title>
        <authorList>
            <person name="Goeker M."/>
        </authorList>
    </citation>
    <scope>NUCLEOTIDE SEQUENCE [LARGE SCALE GENOMIC DNA]</scope>
    <source>
        <strain evidence="7 9">DSM 3754</strain>
    </source>
</reference>